<dbReference type="Pfam" id="PF03060">
    <property type="entry name" value="NMO"/>
    <property type="match status" value="1"/>
</dbReference>
<comment type="caution">
    <text evidence="6">The sequence shown here is derived from an EMBL/GenBank/DDBJ whole genome shotgun (WGS) entry which is preliminary data.</text>
</comment>
<dbReference type="PANTHER" id="PTHR42747">
    <property type="entry name" value="NITRONATE MONOOXYGENASE-RELATED"/>
    <property type="match status" value="1"/>
</dbReference>
<comment type="similarity">
    <text evidence="1">Belongs to the nitronate monooxygenase family. NMO class I subfamily.</text>
</comment>
<evidence type="ECO:0000256" key="5">
    <source>
        <dbReference type="ARBA" id="ARBA00023033"/>
    </source>
</evidence>
<dbReference type="Proteomes" id="UP000294692">
    <property type="component" value="Unassembled WGS sequence"/>
</dbReference>
<evidence type="ECO:0000256" key="3">
    <source>
        <dbReference type="ARBA" id="ARBA00022643"/>
    </source>
</evidence>
<dbReference type="OrthoDB" id="9778912at2"/>
<dbReference type="GO" id="GO:0018580">
    <property type="term" value="F:nitronate monooxygenase activity"/>
    <property type="evidence" value="ECO:0007669"/>
    <property type="project" value="InterPro"/>
</dbReference>
<dbReference type="PANTHER" id="PTHR42747:SF4">
    <property type="entry name" value="BLR1330 PROTEIN"/>
    <property type="match status" value="1"/>
</dbReference>
<dbReference type="CDD" id="cd04730">
    <property type="entry name" value="NPD_like"/>
    <property type="match status" value="1"/>
</dbReference>
<keyword evidence="5 6" id="KW-0503">Monooxygenase</keyword>
<dbReference type="InterPro" id="IPR013785">
    <property type="entry name" value="Aldolase_TIM"/>
</dbReference>
<dbReference type="Gene3D" id="3.20.20.70">
    <property type="entry name" value="Aldolase class I"/>
    <property type="match status" value="1"/>
</dbReference>
<proteinExistence type="inferred from homology"/>
<dbReference type="InterPro" id="IPR004136">
    <property type="entry name" value="NMO"/>
</dbReference>
<gene>
    <name evidence="6" type="ORF">EV686_10462</name>
</gene>
<organism evidence="6 7">
    <name type="scientific">Paracandidimonas soli</name>
    <dbReference type="NCBI Taxonomy" id="1917182"/>
    <lineage>
        <taxon>Bacteria</taxon>
        <taxon>Pseudomonadati</taxon>
        <taxon>Pseudomonadota</taxon>
        <taxon>Betaproteobacteria</taxon>
        <taxon>Burkholderiales</taxon>
        <taxon>Alcaligenaceae</taxon>
        <taxon>Paracandidimonas</taxon>
    </lineage>
</organism>
<evidence type="ECO:0000256" key="2">
    <source>
        <dbReference type="ARBA" id="ARBA00022630"/>
    </source>
</evidence>
<dbReference type="FunFam" id="3.20.20.70:FF:000210">
    <property type="entry name" value="2-nitropropane dioxygenase"/>
    <property type="match status" value="1"/>
</dbReference>
<keyword evidence="7" id="KW-1185">Reference proteome</keyword>
<dbReference type="EMBL" id="SMBX01000004">
    <property type="protein sequence ID" value="TCU98965.1"/>
    <property type="molecule type" value="Genomic_DNA"/>
</dbReference>
<keyword evidence="2" id="KW-0285">Flavoprotein</keyword>
<name>A0A4R3V2F2_9BURK</name>
<evidence type="ECO:0000313" key="6">
    <source>
        <dbReference type="EMBL" id="TCU98965.1"/>
    </source>
</evidence>
<dbReference type="RefSeq" id="WP_132476238.1">
    <property type="nucleotide sequence ID" value="NZ_JBHRVM010000001.1"/>
</dbReference>
<dbReference type="AlphaFoldDB" id="A0A4R3V2F2"/>
<dbReference type="SUPFAM" id="SSF51412">
    <property type="entry name" value="Inosine monophosphate dehydrogenase (IMPDH)"/>
    <property type="match status" value="1"/>
</dbReference>
<reference evidence="6 7" key="1">
    <citation type="submission" date="2019-03" db="EMBL/GenBank/DDBJ databases">
        <title>Genomic Encyclopedia of Type Strains, Phase IV (KMG-IV): sequencing the most valuable type-strain genomes for metagenomic binning, comparative biology and taxonomic classification.</title>
        <authorList>
            <person name="Goeker M."/>
        </authorList>
    </citation>
    <scope>NUCLEOTIDE SEQUENCE [LARGE SCALE GENOMIC DNA]</scope>
    <source>
        <strain evidence="6 7">DSM 100048</strain>
    </source>
</reference>
<keyword evidence="3" id="KW-0288">FMN</keyword>
<evidence type="ECO:0000256" key="1">
    <source>
        <dbReference type="ARBA" id="ARBA00009881"/>
    </source>
</evidence>
<evidence type="ECO:0000313" key="7">
    <source>
        <dbReference type="Proteomes" id="UP000294692"/>
    </source>
</evidence>
<evidence type="ECO:0000256" key="4">
    <source>
        <dbReference type="ARBA" id="ARBA00023002"/>
    </source>
</evidence>
<keyword evidence="4" id="KW-0560">Oxidoreductase</keyword>
<protein>
    <submittedName>
        <fullName evidence="6">Nitronate monooxygenase</fullName>
    </submittedName>
</protein>
<accession>A0A4R3V2F2</accession>
<sequence>MTDTFAATLQRQLAIPVIAAPMFIVSNPALVIAQCAAGIVGSMPALNARPQPLLRDWLKTIHDGLDALRVRNPGAPIPPYAINHIIHASNPRLQADLEVCAEFRTPLIITSLSAPGPIIEAVHRWGGKVFHDVTTLRHARKALDAGVDGLILVCAGAGGHAGTLSPFALLGEVRRIFDGPVVLSGAISRGDDILAARAMGADFAYMGTRFIASQEANASQAYKDMLVESAASDIVYTPYFTGIPGNYLRASIRAAGLDPDALPSTPQQANLGLLADTDAKAWRDIWGAGQGVGNIRGIQPTADIVAQLTKEYRQAQHRLATTLRS</sequence>